<evidence type="ECO:0000256" key="13">
    <source>
        <dbReference type="SAM" id="Phobius"/>
    </source>
</evidence>
<dbReference type="GO" id="GO:0030247">
    <property type="term" value="F:polysaccharide binding"/>
    <property type="evidence" value="ECO:0007669"/>
    <property type="project" value="InterPro"/>
</dbReference>
<dbReference type="PANTHER" id="PTHR27009">
    <property type="entry name" value="RUST RESISTANCE KINASE LR10-RELATED"/>
    <property type="match status" value="1"/>
</dbReference>
<dbReference type="GO" id="GO:0004674">
    <property type="term" value="F:protein serine/threonine kinase activity"/>
    <property type="evidence" value="ECO:0007669"/>
    <property type="project" value="UniProtKB-KW"/>
</dbReference>
<dbReference type="AlphaFoldDB" id="A0A8B8J017"/>
<evidence type="ECO:0000256" key="12">
    <source>
        <dbReference type="PROSITE-ProRule" id="PRU10141"/>
    </source>
</evidence>
<dbReference type="FunFam" id="3.30.200.20:FF:000178">
    <property type="entry name" value="serine/threonine-protein kinase PBS1-like"/>
    <property type="match status" value="1"/>
</dbReference>
<dbReference type="Proteomes" id="UP000228380">
    <property type="component" value="Unplaced"/>
</dbReference>
<proteinExistence type="predicted"/>
<dbReference type="Pfam" id="PF00069">
    <property type="entry name" value="Pkinase"/>
    <property type="match status" value="1"/>
</dbReference>
<dbReference type="Gene3D" id="3.30.200.20">
    <property type="entry name" value="Phosphorylase Kinase, domain 1"/>
    <property type="match status" value="1"/>
</dbReference>
<evidence type="ECO:0000256" key="1">
    <source>
        <dbReference type="ARBA" id="ARBA00004479"/>
    </source>
</evidence>
<evidence type="ECO:0000256" key="10">
    <source>
        <dbReference type="ARBA" id="ARBA00023136"/>
    </source>
</evidence>
<keyword evidence="8 12" id="KW-0067">ATP-binding</keyword>
<protein>
    <submittedName>
        <fullName evidence="17">Rust resistance kinase Lr10-like</fullName>
    </submittedName>
</protein>
<evidence type="ECO:0000256" key="6">
    <source>
        <dbReference type="ARBA" id="ARBA00022741"/>
    </source>
</evidence>
<dbReference type="PROSITE" id="PS50011">
    <property type="entry name" value="PROTEIN_KINASE_DOM"/>
    <property type="match status" value="1"/>
</dbReference>
<dbReference type="PROSITE" id="PS00108">
    <property type="entry name" value="PROTEIN_KINASE_ST"/>
    <property type="match status" value="1"/>
</dbReference>
<dbReference type="InterPro" id="IPR045874">
    <property type="entry name" value="LRK10/LRL21-25-like"/>
</dbReference>
<keyword evidence="7" id="KW-0418">Kinase</keyword>
<feature type="domain" description="Protein kinase" evidence="15">
    <location>
        <begin position="327"/>
        <end position="614"/>
    </location>
</feature>
<name>A0A8B8J017_PHODC</name>
<dbReference type="Gene3D" id="1.10.510.10">
    <property type="entry name" value="Transferase(Phosphotransferase) domain 1"/>
    <property type="match status" value="1"/>
</dbReference>
<dbReference type="SUPFAM" id="SSF56112">
    <property type="entry name" value="Protein kinase-like (PK-like)"/>
    <property type="match status" value="1"/>
</dbReference>
<evidence type="ECO:0000256" key="7">
    <source>
        <dbReference type="ARBA" id="ARBA00022777"/>
    </source>
</evidence>
<dbReference type="SMART" id="SM00220">
    <property type="entry name" value="S_TKc"/>
    <property type="match status" value="1"/>
</dbReference>
<feature type="chain" id="PRO_5034079269" evidence="14">
    <location>
        <begin position="22"/>
        <end position="647"/>
    </location>
</feature>
<dbReference type="PROSITE" id="PS00107">
    <property type="entry name" value="PROTEIN_KINASE_ATP"/>
    <property type="match status" value="1"/>
</dbReference>
<keyword evidence="3" id="KW-0808">Transferase</keyword>
<feature type="binding site" evidence="12">
    <location>
        <position position="355"/>
    </location>
    <ligand>
        <name>ATP</name>
        <dbReference type="ChEBI" id="CHEBI:30616"/>
    </ligand>
</feature>
<evidence type="ECO:0000256" key="2">
    <source>
        <dbReference type="ARBA" id="ARBA00022527"/>
    </source>
</evidence>
<keyword evidence="11" id="KW-0325">Glycoprotein</keyword>
<dbReference type="GeneID" id="103697415"/>
<dbReference type="Pfam" id="PF13947">
    <property type="entry name" value="GUB_WAK_bind"/>
    <property type="match status" value="1"/>
</dbReference>
<dbReference type="InterPro" id="IPR017441">
    <property type="entry name" value="Protein_kinase_ATP_BS"/>
</dbReference>
<dbReference type="InterPro" id="IPR000719">
    <property type="entry name" value="Prot_kinase_dom"/>
</dbReference>
<dbReference type="GO" id="GO:0005524">
    <property type="term" value="F:ATP binding"/>
    <property type="evidence" value="ECO:0007669"/>
    <property type="project" value="UniProtKB-UniRule"/>
</dbReference>
<gene>
    <name evidence="17" type="primary">LOC103697415</name>
</gene>
<comment type="subcellular location">
    <subcellularLocation>
        <location evidence="1">Membrane</location>
        <topology evidence="1">Single-pass type I membrane protein</topology>
    </subcellularLocation>
</comment>
<keyword evidence="9 13" id="KW-1133">Transmembrane helix</keyword>
<keyword evidence="2" id="KW-0723">Serine/threonine-protein kinase</keyword>
<evidence type="ECO:0000256" key="5">
    <source>
        <dbReference type="ARBA" id="ARBA00022729"/>
    </source>
</evidence>
<keyword evidence="16" id="KW-1185">Reference proteome</keyword>
<evidence type="ECO:0000259" key="15">
    <source>
        <dbReference type="PROSITE" id="PS50011"/>
    </source>
</evidence>
<keyword evidence="4 13" id="KW-0812">Transmembrane</keyword>
<accession>A0A8B8J017</accession>
<dbReference type="InterPro" id="IPR025287">
    <property type="entry name" value="WAK_GUB"/>
</dbReference>
<feature type="transmembrane region" description="Helical" evidence="13">
    <location>
        <begin position="262"/>
        <end position="282"/>
    </location>
</feature>
<dbReference type="KEGG" id="pda:103697415"/>
<organism evidence="16 17">
    <name type="scientific">Phoenix dactylifera</name>
    <name type="common">Date palm</name>
    <dbReference type="NCBI Taxonomy" id="42345"/>
    <lineage>
        <taxon>Eukaryota</taxon>
        <taxon>Viridiplantae</taxon>
        <taxon>Streptophyta</taxon>
        <taxon>Embryophyta</taxon>
        <taxon>Tracheophyta</taxon>
        <taxon>Spermatophyta</taxon>
        <taxon>Magnoliopsida</taxon>
        <taxon>Liliopsida</taxon>
        <taxon>Arecaceae</taxon>
        <taxon>Coryphoideae</taxon>
        <taxon>Phoeniceae</taxon>
        <taxon>Phoenix</taxon>
    </lineage>
</organism>
<evidence type="ECO:0000313" key="16">
    <source>
        <dbReference type="Proteomes" id="UP000228380"/>
    </source>
</evidence>
<dbReference type="InterPro" id="IPR008271">
    <property type="entry name" value="Ser/Thr_kinase_AS"/>
</dbReference>
<evidence type="ECO:0000256" key="4">
    <source>
        <dbReference type="ARBA" id="ARBA00022692"/>
    </source>
</evidence>
<keyword evidence="6 12" id="KW-0547">Nucleotide-binding</keyword>
<dbReference type="FunFam" id="1.10.510.10:FF:000590">
    <property type="entry name" value="PR5-like receptor kinase"/>
    <property type="match status" value="1"/>
</dbReference>
<keyword evidence="5 14" id="KW-0732">Signal</keyword>
<evidence type="ECO:0000256" key="3">
    <source>
        <dbReference type="ARBA" id="ARBA00022679"/>
    </source>
</evidence>
<evidence type="ECO:0000256" key="9">
    <source>
        <dbReference type="ARBA" id="ARBA00022989"/>
    </source>
</evidence>
<evidence type="ECO:0000256" key="8">
    <source>
        <dbReference type="ARBA" id="ARBA00022840"/>
    </source>
</evidence>
<dbReference type="InterPro" id="IPR011009">
    <property type="entry name" value="Kinase-like_dom_sf"/>
</dbReference>
<sequence>MGRLGALCTILFFVFLDIGASKDDCPTSRCSPNGPEIRFPFRRSDHPEYCGYPGFELACQGNDTAIKLPSSGVFPIAHIDYAGQMLRLESKFCPASILLKLDVSNSPFRFYSYSLEDEPDNWTFLNCSTADSITKTIIQPFNSRYVYVDYRYDEIDCLSESDNHIFAVPSSLSLVEIPKSCTPIKTIQVIWPYIYYLYGYSSRYDEYVPTLKWESPDCAPCETRRGICRPNNSKSHETICLYQPQRNLLLDHHKGRICKKRLIIGAVVLGILVLLATTAIAIKVCHSWLLKREKEKESQLKVEKFLEDYKALKPMRYSYADIKKITNQFKTKLGEGGYGSVFKGFLPNGVPVAVKILLRSIGGNGEDFVNEVGTIGRIHHVHVVRLLGFCADGFKRALIYEFMPNESLAKFIFSVDGRSTWLGWDRLHNVAIGIARGIEYLHQGCDQRILHFDIKPHNVLLDDNFCPKISDFGLAKLCSKEQSIVSMTAARGTAGYIAPEVCYRNSGNVSYKSDVYSFGMLLLEMVGGRKNMDATVENTSQVYFPEWIYNRLYQEEEIGLHIIEENDAIIARKLTIAALWCIQWYPVDRPSMKSVVQMLEGSMENLVMPPNPFTSAGPPNTHVALSDRRLGTNLTTIPEPNSEQEEV</sequence>
<dbReference type="OrthoDB" id="547665at2759"/>
<keyword evidence="10 13" id="KW-0472">Membrane</keyword>
<evidence type="ECO:0000256" key="14">
    <source>
        <dbReference type="SAM" id="SignalP"/>
    </source>
</evidence>
<feature type="signal peptide" evidence="14">
    <location>
        <begin position="1"/>
        <end position="21"/>
    </location>
</feature>
<reference evidence="17" key="1">
    <citation type="submission" date="2025-08" db="UniProtKB">
        <authorList>
            <consortium name="RefSeq"/>
        </authorList>
    </citation>
    <scope>IDENTIFICATION</scope>
    <source>
        <tissue evidence="17">Young leaves</tissue>
    </source>
</reference>
<dbReference type="RefSeq" id="XP_026657037.2">
    <property type="nucleotide sequence ID" value="XM_026801236.2"/>
</dbReference>
<dbReference type="GO" id="GO:0016020">
    <property type="term" value="C:membrane"/>
    <property type="evidence" value="ECO:0007669"/>
    <property type="project" value="UniProtKB-SubCell"/>
</dbReference>
<evidence type="ECO:0000313" key="17">
    <source>
        <dbReference type="RefSeq" id="XP_026657037.2"/>
    </source>
</evidence>
<evidence type="ECO:0000256" key="11">
    <source>
        <dbReference type="ARBA" id="ARBA00023180"/>
    </source>
</evidence>